<accession>A0ABW5JM23</accession>
<dbReference type="PRINTS" id="PR01434">
    <property type="entry name" value="NADHDHGNASE5"/>
</dbReference>
<dbReference type="NCBIfam" id="NF009310">
    <property type="entry name" value="PRK12668.1"/>
    <property type="match status" value="1"/>
</dbReference>
<comment type="subcellular location">
    <subcellularLocation>
        <location evidence="1">Cell membrane</location>
        <topology evidence="1">Multi-pass membrane protein</topology>
    </subcellularLocation>
    <subcellularLocation>
        <location evidence="7">Membrane</location>
        <topology evidence="7">Multi-pass membrane protein</topology>
    </subcellularLocation>
</comment>
<sequence length="575" mass="62385">MMLELLSVPAIILILGAFLLPLIPERIRNTVFIIFPLVALGMVWTMPEGNLLQASFASYELELLAVDGLSRIFGLIFALTTIIGGVYAFHIKDLGQQSSALAYAGGALGVTFAGDFFTLFIFWEIMAAASSYLIWARENEESAKAGMRYLLVHIFGGGLLFTGILLHLSSGGSLYIESIDPAYTAANIFMLLGVALNTAVPPLHAWLADAYPKATITGAVFMCALTTKSAVYVMIRLFPGWEILIWVGVVMAIYGTIYALLANDIREILAYSIISQIGYMVTAIGIGSELALNGATAHAFNHIIYKSLLFMAAGAVIHTTGTSKLSELGGFAKKMPLIIGLYMVGALSISGMPFLNGFVSKTMISGALGDAHLEWPILLLLIATIGTFLHTGLKLPYFTWFAEKKTEFEVSSIPTNMKAAMGIGAFFCILFGVAPQLLYSQLPYPTDFQPFSIYNFVEMTQILVLAFVGFWFLKKHLNLSSTISLDTDWFYRRPAAIVRTVFVETPNNLFGVAENGALKLANKLAALSNNPMKGILPSFAMEGREVKSDGFTASMSAALAFILFGFLVAILVVLL</sequence>
<evidence type="ECO:0000256" key="8">
    <source>
        <dbReference type="SAM" id="Phobius"/>
    </source>
</evidence>
<keyword evidence="4 8" id="KW-1133">Transmembrane helix</keyword>
<feature type="transmembrane region" description="Helical" evidence="8">
    <location>
        <begin position="72"/>
        <end position="91"/>
    </location>
</feature>
<comment type="caution">
    <text evidence="10">The sequence shown here is derived from an EMBL/GenBank/DDBJ whole genome shotgun (WGS) entry which is preliminary data.</text>
</comment>
<dbReference type="Proteomes" id="UP001597460">
    <property type="component" value="Unassembled WGS sequence"/>
</dbReference>
<feature type="transmembrane region" description="Helical" evidence="8">
    <location>
        <begin position="188"/>
        <end position="207"/>
    </location>
</feature>
<proteinExistence type="predicted"/>
<feature type="transmembrane region" description="Helical" evidence="8">
    <location>
        <begin position="419"/>
        <end position="439"/>
    </location>
</feature>
<evidence type="ECO:0000256" key="5">
    <source>
        <dbReference type="ARBA" id="ARBA00023002"/>
    </source>
</evidence>
<evidence type="ECO:0000256" key="1">
    <source>
        <dbReference type="ARBA" id="ARBA00004651"/>
    </source>
</evidence>
<reference evidence="11" key="1">
    <citation type="journal article" date="2019" name="Int. J. Syst. Evol. Microbiol.">
        <title>The Global Catalogue of Microorganisms (GCM) 10K type strain sequencing project: providing services to taxonomists for standard genome sequencing and annotation.</title>
        <authorList>
            <consortium name="The Broad Institute Genomics Platform"/>
            <consortium name="The Broad Institute Genome Sequencing Center for Infectious Disease"/>
            <person name="Wu L."/>
            <person name="Ma J."/>
        </authorList>
    </citation>
    <scope>NUCLEOTIDE SEQUENCE [LARGE SCALE GENOMIC DNA]</scope>
    <source>
        <strain evidence="11">KCTC 52042</strain>
    </source>
</reference>
<dbReference type="InterPro" id="IPR001750">
    <property type="entry name" value="ND/Mrp_TM"/>
</dbReference>
<feature type="transmembrane region" description="Helical" evidence="8">
    <location>
        <begin position="551"/>
        <end position="574"/>
    </location>
</feature>
<feature type="transmembrane region" description="Helical" evidence="8">
    <location>
        <begin position="268"/>
        <end position="287"/>
    </location>
</feature>
<keyword evidence="5" id="KW-0560">Oxidoreductase</keyword>
<dbReference type="EMBL" id="JBHULI010000025">
    <property type="protein sequence ID" value="MFD2533171.1"/>
    <property type="molecule type" value="Genomic_DNA"/>
</dbReference>
<organism evidence="10 11">
    <name type="scientific">Gracilimonas halophila</name>
    <dbReference type="NCBI Taxonomy" id="1834464"/>
    <lineage>
        <taxon>Bacteria</taxon>
        <taxon>Pseudomonadati</taxon>
        <taxon>Balneolota</taxon>
        <taxon>Balneolia</taxon>
        <taxon>Balneolales</taxon>
        <taxon>Balneolaceae</taxon>
        <taxon>Gracilimonas</taxon>
    </lineage>
</organism>
<keyword evidence="6 8" id="KW-0472">Membrane</keyword>
<dbReference type="InterPro" id="IPR052175">
    <property type="entry name" value="ComplexI-like_HydComp"/>
</dbReference>
<gene>
    <name evidence="10" type="ORF">ACFSVN_12025</name>
</gene>
<feature type="transmembrane region" description="Helical" evidence="8">
    <location>
        <begin position="98"/>
        <end position="114"/>
    </location>
</feature>
<dbReference type="PANTHER" id="PTHR42682">
    <property type="entry name" value="HYDROGENASE-4 COMPONENT F"/>
    <property type="match status" value="1"/>
</dbReference>
<evidence type="ECO:0000256" key="7">
    <source>
        <dbReference type="RuleBase" id="RU000320"/>
    </source>
</evidence>
<evidence type="ECO:0000313" key="11">
    <source>
        <dbReference type="Proteomes" id="UP001597460"/>
    </source>
</evidence>
<feature type="transmembrane region" description="Helical" evidence="8">
    <location>
        <begin position="219"/>
        <end position="237"/>
    </location>
</feature>
<keyword evidence="2" id="KW-1003">Cell membrane</keyword>
<feature type="transmembrane region" description="Helical" evidence="8">
    <location>
        <begin position="6"/>
        <end position="23"/>
    </location>
</feature>
<evidence type="ECO:0000256" key="2">
    <source>
        <dbReference type="ARBA" id="ARBA00022475"/>
    </source>
</evidence>
<feature type="transmembrane region" description="Helical" evidence="8">
    <location>
        <begin position="149"/>
        <end position="168"/>
    </location>
</feature>
<evidence type="ECO:0000256" key="4">
    <source>
        <dbReference type="ARBA" id="ARBA00022989"/>
    </source>
</evidence>
<feature type="transmembrane region" description="Helical" evidence="8">
    <location>
        <begin position="375"/>
        <end position="398"/>
    </location>
</feature>
<evidence type="ECO:0000256" key="6">
    <source>
        <dbReference type="ARBA" id="ARBA00023136"/>
    </source>
</evidence>
<feature type="transmembrane region" description="Helical" evidence="8">
    <location>
        <begin position="243"/>
        <end position="261"/>
    </location>
</feature>
<feature type="transmembrane region" description="Helical" evidence="8">
    <location>
        <begin position="30"/>
        <end position="47"/>
    </location>
</feature>
<evidence type="ECO:0000259" key="9">
    <source>
        <dbReference type="Pfam" id="PF00361"/>
    </source>
</evidence>
<dbReference type="PANTHER" id="PTHR42682:SF4">
    <property type="entry name" value="NADH-UBIQUINONE_PLASTOQUINONE"/>
    <property type="match status" value="1"/>
</dbReference>
<evidence type="ECO:0000313" key="10">
    <source>
        <dbReference type="EMBL" id="MFD2533171.1"/>
    </source>
</evidence>
<feature type="transmembrane region" description="Helical" evidence="8">
    <location>
        <begin position="299"/>
        <end position="317"/>
    </location>
</feature>
<dbReference type="RefSeq" id="WP_390302970.1">
    <property type="nucleotide sequence ID" value="NZ_JBHULI010000025.1"/>
</dbReference>
<keyword evidence="11" id="KW-1185">Reference proteome</keyword>
<protein>
    <submittedName>
        <fullName evidence="10">Na(+)/H(+) antiporter subunit D</fullName>
    </submittedName>
</protein>
<feature type="domain" description="NADH:quinone oxidoreductase/Mrp antiporter transmembrane" evidence="9">
    <location>
        <begin position="113"/>
        <end position="383"/>
    </location>
</feature>
<evidence type="ECO:0000256" key="3">
    <source>
        <dbReference type="ARBA" id="ARBA00022692"/>
    </source>
</evidence>
<name>A0ABW5JM23_9BACT</name>
<dbReference type="Pfam" id="PF00361">
    <property type="entry name" value="Proton_antipo_M"/>
    <property type="match status" value="1"/>
</dbReference>
<feature type="transmembrane region" description="Helical" evidence="8">
    <location>
        <begin position="337"/>
        <end position="355"/>
    </location>
</feature>
<feature type="transmembrane region" description="Helical" evidence="8">
    <location>
        <begin position="451"/>
        <end position="473"/>
    </location>
</feature>
<keyword evidence="3 7" id="KW-0812">Transmembrane</keyword>